<evidence type="ECO:0000256" key="3">
    <source>
        <dbReference type="ARBA" id="ARBA00022705"/>
    </source>
</evidence>
<gene>
    <name evidence="4" type="ORF">FBUS_11754</name>
</gene>
<dbReference type="GO" id="GO:0034088">
    <property type="term" value="P:maintenance of mitotic sister chromatid cohesion"/>
    <property type="evidence" value="ECO:0007669"/>
    <property type="project" value="TreeGrafter"/>
</dbReference>
<dbReference type="GO" id="GO:0000785">
    <property type="term" value="C:chromatin"/>
    <property type="evidence" value="ECO:0007669"/>
    <property type="project" value="TreeGrafter"/>
</dbReference>
<evidence type="ECO:0000256" key="2">
    <source>
        <dbReference type="ARBA" id="ARBA00017682"/>
    </source>
</evidence>
<dbReference type="PANTHER" id="PTHR13395">
    <property type="entry name" value="SISTER CHROMATID COHESION PROTEIN DCC1-RELATED"/>
    <property type="match status" value="1"/>
</dbReference>
<accession>A0A8E0VPR5</accession>
<dbReference type="EMBL" id="LUCM01002351">
    <property type="protein sequence ID" value="KAA0197494.1"/>
    <property type="molecule type" value="Genomic_DNA"/>
</dbReference>
<dbReference type="GO" id="GO:0000775">
    <property type="term" value="C:chromosome, centromeric region"/>
    <property type="evidence" value="ECO:0007669"/>
    <property type="project" value="TreeGrafter"/>
</dbReference>
<dbReference type="GO" id="GO:0006260">
    <property type="term" value="P:DNA replication"/>
    <property type="evidence" value="ECO:0007669"/>
    <property type="project" value="UniProtKB-KW"/>
</dbReference>
<evidence type="ECO:0000313" key="5">
    <source>
        <dbReference type="Proteomes" id="UP000728185"/>
    </source>
</evidence>
<organism evidence="4 5">
    <name type="scientific">Fasciolopsis buskii</name>
    <dbReference type="NCBI Taxonomy" id="27845"/>
    <lineage>
        <taxon>Eukaryota</taxon>
        <taxon>Metazoa</taxon>
        <taxon>Spiralia</taxon>
        <taxon>Lophotrochozoa</taxon>
        <taxon>Platyhelminthes</taxon>
        <taxon>Trematoda</taxon>
        <taxon>Digenea</taxon>
        <taxon>Plagiorchiida</taxon>
        <taxon>Echinostomata</taxon>
        <taxon>Echinostomatoidea</taxon>
        <taxon>Fasciolidae</taxon>
        <taxon>Fasciolopsis</taxon>
    </lineage>
</organism>
<sequence length="250" mass="27554">MENLKDQYSPAILKQIIGRYFYPRDATATWSNPADVVVYPVGSKICQLIGEQLLSVTSSFDLNDFLDVWKATVPSGLRPKLRKHLTCAGRAFCPASGSSSLDLNLGLAKTTRANRRYPLFRTISLLRSEDLPDDSVESRLQALFERCSSWPEPELASFLTDLVVPPNIKCEHHSDSVVGTLSFPISTSDSDFEYSDEIETEFSGCTAVPGDDGDSPRQASATVVTILNRLCRATTTADQGRVYTPKYANC</sequence>
<reference evidence="4" key="1">
    <citation type="submission" date="2019-05" db="EMBL/GenBank/DDBJ databases">
        <title>Annotation for the trematode Fasciolopsis buski.</title>
        <authorList>
            <person name="Choi Y.-J."/>
        </authorList>
    </citation>
    <scope>NUCLEOTIDE SEQUENCE</scope>
    <source>
        <strain evidence="4">HT</strain>
        <tissue evidence="4">Whole worm</tissue>
    </source>
</reference>
<dbReference type="PANTHER" id="PTHR13395:SF6">
    <property type="entry name" value="SISTER CHROMATID COHESION PROTEIN DCC1"/>
    <property type="match status" value="1"/>
</dbReference>
<dbReference type="AlphaFoldDB" id="A0A8E0VPR5"/>
<dbReference type="Proteomes" id="UP000728185">
    <property type="component" value="Unassembled WGS sequence"/>
</dbReference>
<keyword evidence="3" id="KW-0235">DNA replication</keyword>
<name>A0A8E0VPR5_9TREM</name>
<dbReference type="Pfam" id="PF09724">
    <property type="entry name" value="Dcc1"/>
    <property type="match status" value="1"/>
</dbReference>
<dbReference type="GO" id="GO:0031390">
    <property type="term" value="C:Ctf18 RFC-like complex"/>
    <property type="evidence" value="ECO:0007669"/>
    <property type="project" value="InterPro"/>
</dbReference>
<proteinExistence type="inferred from homology"/>
<evidence type="ECO:0000256" key="1">
    <source>
        <dbReference type="ARBA" id="ARBA00007017"/>
    </source>
</evidence>
<comment type="similarity">
    <text evidence="1">Belongs to the DCC1 family.</text>
</comment>
<evidence type="ECO:0000313" key="4">
    <source>
        <dbReference type="EMBL" id="KAA0197494.1"/>
    </source>
</evidence>
<comment type="caution">
    <text evidence="4">The sequence shown here is derived from an EMBL/GenBank/DDBJ whole genome shotgun (WGS) entry which is preliminary data.</text>
</comment>
<keyword evidence="5" id="KW-1185">Reference proteome</keyword>
<dbReference type="InterPro" id="IPR019128">
    <property type="entry name" value="Dcc1"/>
</dbReference>
<protein>
    <recommendedName>
        <fullName evidence="2">Sister chromatid cohesion protein DCC1</fullName>
    </recommendedName>
</protein>
<dbReference type="OrthoDB" id="5199543at2759"/>